<dbReference type="EMBL" id="FN554889">
    <property type="protein sequence ID" value="CBG71497.1"/>
    <property type="molecule type" value="Genomic_DNA"/>
</dbReference>
<protein>
    <submittedName>
        <fullName evidence="1">Putative secreted protein</fullName>
    </submittedName>
</protein>
<dbReference type="GeneID" id="69055014"/>
<accession>C9Z7A3</accession>
<keyword evidence="2" id="KW-1185">Reference proteome</keyword>
<sequence>MAERTPVRPGTIVAVAVAVLALGGLQGSTAGAQTVAAVPAATTTCDGTRPEGSFPERADTVDDTPLQRTLTRLEKLATGRHADAYAGLVVDEDTASADLYRIPSAAFDKAACDAAERGVTLRIHDHDINERDLTVLLDRISEDMTRWDGTFDLREVGLDGTGRIVIGVDDPATAEPILRAAFGEHNAKYLVVEYAPQAHLL</sequence>
<dbReference type="eggNOG" id="ENOG5031IP4">
    <property type="taxonomic scope" value="Bacteria"/>
</dbReference>
<gene>
    <name evidence="1" type="ordered locus">SCAB_44341</name>
</gene>
<evidence type="ECO:0000313" key="2">
    <source>
        <dbReference type="Proteomes" id="UP000001444"/>
    </source>
</evidence>
<dbReference type="KEGG" id="scb:SCAB_44341"/>
<organism evidence="1 2">
    <name type="scientific">Streptomyces scabiei (strain 87.22)</name>
    <dbReference type="NCBI Taxonomy" id="680198"/>
    <lineage>
        <taxon>Bacteria</taxon>
        <taxon>Bacillati</taxon>
        <taxon>Actinomycetota</taxon>
        <taxon>Actinomycetes</taxon>
        <taxon>Kitasatosporales</taxon>
        <taxon>Streptomycetaceae</taxon>
        <taxon>Streptomyces</taxon>
    </lineage>
</organism>
<dbReference type="AlphaFoldDB" id="C9Z7A3"/>
<dbReference type="STRING" id="680198.SCAB_44341"/>
<name>C9Z7A3_STRSW</name>
<proteinExistence type="predicted"/>
<reference evidence="1 2" key="1">
    <citation type="journal article" date="2010" name="Mol. Plant Microbe Interact.">
        <title>Streptomyces scabies 87-22 contains a coronafacic acid-like biosynthetic cluster that contributes to plant-microbe interactions.</title>
        <authorList>
            <person name="Bignell D.R."/>
            <person name="Seipke R.F."/>
            <person name="Huguet-Tapia J.C."/>
            <person name="Chambers A.H."/>
            <person name="Parry R.J."/>
            <person name="Loria R."/>
        </authorList>
    </citation>
    <scope>NUCLEOTIDE SEQUENCE [LARGE SCALE GENOMIC DNA]</scope>
    <source>
        <strain evidence="1 2">87.22</strain>
    </source>
</reference>
<dbReference type="HOGENOM" id="CLU_116746_0_0_11"/>
<dbReference type="RefSeq" id="WP_013002106.1">
    <property type="nucleotide sequence ID" value="NC_013929.1"/>
</dbReference>
<evidence type="ECO:0000313" key="1">
    <source>
        <dbReference type="EMBL" id="CBG71497.1"/>
    </source>
</evidence>
<dbReference type="Proteomes" id="UP000001444">
    <property type="component" value="Chromosome"/>
</dbReference>